<reference evidence="2 3" key="1">
    <citation type="submission" date="2018-08" db="EMBL/GenBank/DDBJ databases">
        <title>A genome reference for cultivated species of the human gut microbiota.</title>
        <authorList>
            <person name="Zou Y."/>
            <person name="Xue W."/>
            <person name="Luo G."/>
        </authorList>
    </citation>
    <scope>NUCLEOTIDE SEQUENCE [LARGE SCALE GENOMIC DNA]</scope>
    <source>
        <strain evidence="2 3">AF14-49</strain>
    </source>
</reference>
<protein>
    <submittedName>
        <fullName evidence="2">RagB/SusD family nutrient uptake outer membrane protein</fullName>
    </submittedName>
</protein>
<dbReference type="Gene3D" id="1.25.40.390">
    <property type="match status" value="1"/>
</dbReference>
<comment type="caution">
    <text evidence="2">The sequence shown here is derived from an EMBL/GenBank/DDBJ whole genome shotgun (WGS) entry which is preliminary data.</text>
</comment>
<dbReference type="RefSeq" id="WP_118261239.1">
    <property type="nucleotide sequence ID" value="NZ_CALBWO010000026.1"/>
</dbReference>
<dbReference type="EMBL" id="QRZA01000028">
    <property type="protein sequence ID" value="RGV31742.1"/>
    <property type="molecule type" value="Genomic_DNA"/>
</dbReference>
<evidence type="ECO:0000259" key="1">
    <source>
        <dbReference type="Pfam" id="PF14322"/>
    </source>
</evidence>
<dbReference type="SUPFAM" id="SSF48452">
    <property type="entry name" value="TPR-like"/>
    <property type="match status" value="1"/>
</dbReference>
<accession>A0A412WWF5</accession>
<feature type="domain" description="SusD-like N-terminal" evidence="1">
    <location>
        <begin position="19"/>
        <end position="164"/>
    </location>
</feature>
<dbReference type="GO" id="GO:0009279">
    <property type="term" value="C:cell outer membrane"/>
    <property type="evidence" value="ECO:0007669"/>
    <property type="project" value="UniProtKB-SubCell"/>
</dbReference>
<sequence>MKKYLLFLVFLSILCACEDFLDQKAQTQVDAEHMFQTEQGFKDALTQCYVGLAGDYLYGKYMSYGPIETMAQHWDLQPSNWENLYQLDFTLDNAREIFETIYAEMYNVIVHANDVLRHLEKNGAVIESGQTRDVIEGEARAIRAFVHFDVLRLFGQMPFEPKRTVRLAYAETVGKQEIPFLDFNSYVEKLLRDLDRAEALLAGNDPLLVKSLTASDEPGESEDVFLDYRRFRFNLYAVKALKARVNLYLGRTEEAYRNALSVIQAKTKGGEEVISLSGSDDLEKGFYAMPSESIMVLSKTNISNTMFSMNSYYISSSRKTTLFEGALAGDIRIRTVWGSESNGFGGSVPLFRKFLQPSSGTGTTSKDLMLKYQVLPLLRLAEMYLIAMETAPSESEANRLYKDFMLSRQMLVSRDLSLAALRQEIEKQYRRELFGEGQMFFYYKRRSASSMLWGRNSDLTEDNYIVPLPETELE</sequence>
<dbReference type="PROSITE" id="PS51257">
    <property type="entry name" value="PROKAR_LIPOPROTEIN"/>
    <property type="match status" value="1"/>
</dbReference>
<evidence type="ECO:0000313" key="3">
    <source>
        <dbReference type="Proteomes" id="UP000283589"/>
    </source>
</evidence>
<organism evidence="2 3">
    <name type="scientific">Butyricimonas virosa</name>
    <dbReference type="NCBI Taxonomy" id="544645"/>
    <lineage>
        <taxon>Bacteria</taxon>
        <taxon>Pseudomonadati</taxon>
        <taxon>Bacteroidota</taxon>
        <taxon>Bacteroidia</taxon>
        <taxon>Bacteroidales</taxon>
        <taxon>Odoribacteraceae</taxon>
        <taxon>Butyricimonas</taxon>
    </lineage>
</organism>
<dbReference type="InterPro" id="IPR033985">
    <property type="entry name" value="SusD-like_N"/>
</dbReference>
<dbReference type="Proteomes" id="UP000283589">
    <property type="component" value="Unassembled WGS sequence"/>
</dbReference>
<name>A0A412WWF5_9BACT</name>
<evidence type="ECO:0000313" key="2">
    <source>
        <dbReference type="EMBL" id="RGV31742.1"/>
    </source>
</evidence>
<dbReference type="AlphaFoldDB" id="A0A412WWF5"/>
<dbReference type="Pfam" id="PF14322">
    <property type="entry name" value="SusD-like_3"/>
    <property type="match status" value="1"/>
</dbReference>
<dbReference type="InterPro" id="IPR011990">
    <property type="entry name" value="TPR-like_helical_dom_sf"/>
</dbReference>
<proteinExistence type="predicted"/>
<gene>
    <name evidence="2" type="ORF">DWW18_16535</name>
</gene>